<dbReference type="EMBL" id="LT907975">
    <property type="protein sequence ID" value="SOB59633.1"/>
    <property type="molecule type" value="Genomic_DNA"/>
</dbReference>
<evidence type="ECO:0000313" key="7">
    <source>
        <dbReference type="Proteomes" id="UP000219215"/>
    </source>
</evidence>
<evidence type="ECO:0000313" key="6">
    <source>
        <dbReference type="EMBL" id="SOB59633.1"/>
    </source>
</evidence>
<gene>
    <name evidence="6" type="ORF">DPRO_2724</name>
</gene>
<dbReference type="Pfam" id="PF24827">
    <property type="entry name" value="AstE_AspA_cat"/>
    <property type="match status" value="1"/>
</dbReference>
<name>A0A2C8FAQ7_9BACT</name>
<keyword evidence="3" id="KW-0378">Hydrolase</keyword>
<sequence>MKRASVEIAGQVVAPGEHKTIVLPVPDTSLRQGSGMPVHVWHGRREGPSLFITAAIHGDELNGIETVRRLINLKRLKSMAGTLYAVPVVNIYGFTSNSRYLPDRRDLNRFFPGKTGGSLASELANVLFENVVERCQYGIDLHTGSNHRKNLPHLRGNMDDEVVRNMAEAFGAPLALTLSGTEGTLRYTAEEQGVKILLFEAGESLRFDEFSIRAGVRGITSVMEHLGMLTPRKKTKRKRIPMQVAHDRTWCRANASGLFKAKVKLGQRVDKGEPLGAILDPYGSHSAIVESPKNGVVIGVQSLPTVYKGDAVMHIACFEALAKAEASVDRFSEIIMDEEFIS</sequence>
<dbReference type="AlphaFoldDB" id="A0A2C8FAQ7"/>
<reference evidence="7" key="1">
    <citation type="submission" date="2017-09" db="EMBL/GenBank/DDBJ databases">
        <authorList>
            <person name="Regsiter A."/>
            <person name="William W."/>
        </authorList>
    </citation>
    <scope>NUCLEOTIDE SEQUENCE [LARGE SCALE GENOMIC DNA]</scope>
    <source>
        <strain evidence="7">500-1</strain>
    </source>
</reference>
<dbReference type="InterPro" id="IPR055438">
    <property type="entry name" value="AstE_AspA_cat"/>
</dbReference>
<dbReference type="Proteomes" id="UP000219215">
    <property type="component" value="Chromosome DPRO"/>
</dbReference>
<evidence type="ECO:0000256" key="1">
    <source>
        <dbReference type="ARBA" id="ARBA00001947"/>
    </source>
</evidence>
<dbReference type="PANTHER" id="PTHR37326">
    <property type="entry name" value="BLL3975 PROTEIN"/>
    <property type="match status" value="1"/>
</dbReference>
<dbReference type="InterPro" id="IPR053138">
    <property type="entry name" value="N-alpha-Ac-DABA_deacetylase"/>
</dbReference>
<dbReference type="Gene3D" id="3.40.630.10">
    <property type="entry name" value="Zn peptidases"/>
    <property type="match status" value="1"/>
</dbReference>
<feature type="domain" description="Succinylglutamate desuccinylase/Aspartoacylase catalytic" evidence="5">
    <location>
        <begin position="47"/>
        <end position="226"/>
    </location>
</feature>
<dbReference type="RefSeq" id="WP_097012483.1">
    <property type="nucleotide sequence ID" value="NZ_LT907975.1"/>
</dbReference>
<dbReference type="PIRSF" id="PIRSF039012">
    <property type="entry name" value="ASP"/>
    <property type="match status" value="1"/>
</dbReference>
<dbReference type="KEGG" id="pprf:DPRO_2724"/>
<comment type="cofactor">
    <cofactor evidence="1">
        <name>Zn(2+)</name>
        <dbReference type="ChEBI" id="CHEBI:29105"/>
    </cofactor>
</comment>
<evidence type="ECO:0000256" key="2">
    <source>
        <dbReference type="ARBA" id="ARBA00022723"/>
    </source>
</evidence>
<accession>A0A2C8FAQ7</accession>
<dbReference type="GO" id="GO:0046872">
    <property type="term" value="F:metal ion binding"/>
    <property type="evidence" value="ECO:0007669"/>
    <property type="project" value="UniProtKB-KW"/>
</dbReference>
<keyword evidence="7" id="KW-1185">Reference proteome</keyword>
<evidence type="ECO:0000259" key="5">
    <source>
        <dbReference type="Pfam" id="PF24827"/>
    </source>
</evidence>
<evidence type="ECO:0000256" key="3">
    <source>
        <dbReference type="ARBA" id="ARBA00022801"/>
    </source>
</evidence>
<dbReference type="GO" id="GO:0016811">
    <property type="term" value="F:hydrolase activity, acting on carbon-nitrogen (but not peptide) bonds, in linear amides"/>
    <property type="evidence" value="ECO:0007669"/>
    <property type="project" value="InterPro"/>
</dbReference>
<dbReference type="CDD" id="cd06251">
    <property type="entry name" value="M14_ASTE_ASPA-like"/>
    <property type="match status" value="1"/>
</dbReference>
<dbReference type="SUPFAM" id="SSF53187">
    <property type="entry name" value="Zn-dependent exopeptidases"/>
    <property type="match status" value="1"/>
</dbReference>
<dbReference type="GO" id="GO:0016788">
    <property type="term" value="F:hydrolase activity, acting on ester bonds"/>
    <property type="evidence" value="ECO:0007669"/>
    <property type="project" value="InterPro"/>
</dbReference>
<dbReference type="OrthoDB" id="9782876at2"/>
<keyword evidence="4" id="KW-0862">Zinc</keyword>
<protein>
    <submittedName>
        <fullName evidence="6">Succinylglutamate desuccinylase/aspartoacylase</fullName>
    </submittedName>
</protein>
<proteinExistence type="predicted"/>
<dbReference type="PANTHER" id="PTHR37326:SF2">
    <property type="entry name" value="SUCCINYLGLUTAMATE DESUCCINYLASE_ASPARTOACYLASE FAMILY PROTEIN"/>
    <property type="match status" value="1"/>
</dbReference>
<evidence type="ECO:0000256" key="4">
    <source>
        <dbReference type="ARBA" id="ARBA00022833"/>
    </source>
</evidence>
<keyword evidence="2" id="KW-0479">Metal-binding</keyword>
<dbReference type="InterPro" id="IPR043795">
    <property type="entry name" value="N-alpha-Ac-DABA-like"/>
</dbReference>
<organism evidence="6 7">
    <name type="scientific">Pseudodesulfovibrio profundus</name>
    <dbReference type="NCBI Taxonomy" id="57320"/>
    <lineage>
        <taxon>Bacteria</taxon>
        <taxon>Pseudomonadati</taxon>
        <taxon>Thermodesulfobacteriota</taxon>
        <taxon>Desulfovibrionia</taxon>
        <taxon>Desulfovibrionales</taxon>
        <taxon>Desulfovibrionaceae</taxon>
    </lineage>
</organism>